<keyword evidence="11" id="KW-1185">Reference proteome</keyword>
<dbReference type="InterPro" id="IPR049453">
    <property type="entry name" value="Memb_transporter_dom"/>
</dbReference>
<feature type="domain" description="Integral membrane bound transporter" evidence="9">
    <location>
        <begin position="446"/>
        <end position="573"/>
    </location>
</feature>
<feature type="transmembrane region" description="Helical" evidence="8">
    <location>
        <begin position="111"/>
        <end position="131"/>
    </location>
</feature>
<proteinExistence type="inferred from homology"/>
<reference evidence="11" key="1">
    <citation type="journal article" date="2019" name="Int. J. Syst. Evol. Microbiol.">
        <title>The Global Catalogue of Microorganisms (GCM) 10K type strain sequencing project: providing services to taxonomists for standard genome sequencing and annotation.</title>
        <authorList>
            <consortium name="The Broad Institute Genomics Platform"/>
            <consortium name="The Broad Institute Genome Sequencing Center for Infectious Disease"/>
            <person name="Wu L."/>
            <person name="Ma J."/>
        </authorList>
    </citation>
    <scope>NUCLEOTIDE SEQUENCE [LARGE SCALE GENOMIC DNA]</scope>
    <source>
        <strain evidence="11">JCM 18409</strain>
    </source>
</reference>
<keyword evidence="5 8" id="KW-0472">Membrane</keyword>
<feature type="transmembrane region" description="Helical" evidence="8">
    <location>
        <begin position="161"/>
        <end position="181"/>
    </location>
</feature>
<evidence type="ECO:0000256" key="2">
    <source>
        <dbReference type="ARBA" id="ARBA00022475"/>
    </source>
</evidence>
<dbReference type="Pfam" id="PF13515">
    <property type="entry name" value="FUSC_2"/>
    <property type="match status" value="1"/>
</dbReference>
<feature type="transmembrane region" description="Helical" evidence="8">
    <location>
        <begin position="187"/>
        <end position="207"/>
    </location>
</feature>
<feature type="transmembrane region" description="Helical" evidence="8">
    <location>
        <begin position="507"/>
        <end position="525"/>
    </location>
</feature>
<evidence type="ECO:0000313" key="11">
    <source>
        <dbReference type="Proteomes" id="UP001501759"/>
    </source>
</evidence>
<dbReference type="PANTHER" id="PTHR30509:SF9">
    <property type="entry name" value="MULTIDRUG RESISTANCE PROTEIN MDTO"/>
    <property type="match status" value="1"/>
</dbReference>
<name>A0ABP9JMW1_9ACTN</name>
<gene>
    <name evidence="10" type="ORF">GCM10023335_80520</name>
</gene>
<evidence type="ECO:0000256" key="6">
    <source>
        <dbReference type="ARBA" id="ARBA00043993"/>
    </source>
</evidence>
<feature type="transmembrane region" description="Helical" evidence="8">
    <location>
        <begin position="481"/>
        <end position="501"/>
    </location>
</feature>
<accession>A0ABP9JMW1</accession>
<evidence type="ECO:0000256" key="7">
    <source>
        <dbReference type="SAM" id="MobiDB-lite"/>
    </source>
</evidence>
<keyword evidence="4 8" id="KW-1133">Transmembrane helix</keyword>
<keyword evidence="2" id="KW-1003">Cell membrane</keyword>
<evidence type="ECO:0000313" key="10">
    <source>
        <dbReference type="EMBL" id="GAA5035160.1"/>
    </source>
</evidence>
<evidence type="ECO:0000259" key="9">
    <source>
        <dbReference type="Pfam" id="PF13515"/>
    </source>
</evidence>
<feature type="transmembrane region" description="Helical" evidence="8">
    <location>
        <begin position="83"/>
        <end position="104"/>
    </location>
</feature>
<evidence type="ECO:0000256" key="3">
    <source>
        <dbReference type="ARBA" id="ARBA00022692"/>
    </source>
</evidence>
<comment type="caution">
    <text evidence="10">The sequence shown here is derived from an EMBL/GenBank/DDBJ whole genome shotgun (WGS) entry which is preliminary data.</text>
</comment>
<dbReference type="PANTHER" id="PTHR30509">
    <property type="entry name" value="P-HYDROXYBENZOIC ACID EFFLUX PUMP SUBUNIT-RELATED"/>
    <property type="match status" value="1"/>
</dbReference>
<keyword evidence="3 8" id="KW-0812">Transmembrane</keyword>
<dbReference type="Gene3D" id="2.60.40.1120">
    <property type="entry name" value="Carboxypeptidase-like, regulatory domain"/>
    <property type="match status" value="1"/>
</dbReference>
<feature type="transmembrane region" description="Helical" evidence="8">
    <location>
        <begin position="137"/>
        <end position="154"/>
    </location>
</feature>
<feature type="transmembrane region" description="Helical" evidence="8">
    <location>
        <begin position="562"/>
        <end position="581"/>
    </location>
</feature>
<comment type="similarity">
    <text evidence="6">Belongs to the YccS/YhfK family.</text>
</comment>
<dbReference type="EMBL" id="BAABKB010000044">
    <property type="protein sequence ID" value="GAA5035160.1"/>
    <property type="molecule type" value="Genomic_DNA"/>
</dbReference>
<organism evidence="10 11">
    <name type="scientific">Streptomyces siamensis</name>
    <dbReference type="NCBI Taxonomy" id="1274986"/>
    <lineage>
        <taxon>Bacteria</taxon>
        <taxon>Bacillati</taxon>
        <taxon>Actinomycetota</taxon>
        <taxon>Actinomycetes</taxon>
        <taxon>Kitasatosporales</taxon>
        <taxon>Streptomycetaceae</taxon>
        <taxon>Streptomyces</taxon>
    </lineage>
</organism>
<evidence type="ECO:0000256" key="8">
    <source>
        <dbReference type="SAM" id="Phobius"/>
    </source>
</evidence>
<evidence type="ECO:0000256" key="5">
    <source>
        <dbReference type="ARBA" id="ARBA00023136"/>
    </source>
</evidence>
<evidence type="ECO:0000256" key="4">
    <source>
        <dbReference type="ARBA" id="ARBA00022989"/>
    </source>
</evidence>
<dbReference type="Proteomes" id="UP001501759">
    <property type="component" value="Unassembled WGS sequence"/>
</dbReference>
<feature type="transmembrane region" description="Helical" evidence="8">
    <location>
        <begin position="532"/>
        <end position="550"/>
    </location>
</feature>
<protein>
    <recommendedName>
        <fullName evidence="9">Integral membrane bound transporter domain-containing protein</fullName>
    </recommendedName>
</protein>
<feature type="region of interest" description="Disordered" evidence="7">
    <location>
        <begin position="1"/>
        <end position="36"/>
    </location>
</feature>
<evidence type="ECO:0000256" key="1">
    <source>
        <dbReference type="ARBA" id="ARBA00004651"/>
    </source>
</evidence>
<comment type="subcellular location">
    <subcellularLocation>
        <location evidence="1">Cell membrane</location>
        <topology evidence="1">Multi-pass membrane protein</topology>
    </subcellularLocation>
</comment>
<sequence length="889" mass="94513">MSTPPLSSATASDLSGTSSASDTPRETPKDSLAPGRVGGPRRWWDWVLAVDPGLGQIQAAWRTLVSMITALAAGYGMSHAVGLPPMLGMTVGGVLGLVGSFLIAENTPARLARAVLWMPVPFCAVLPLSAWLHPHRLLSLCLLVVALVLMMVLARFGPLGLLTGILVFVALVVGEMAAVPLSECGRLFVISVVTSVALLAARLLLCYPMPREDLLRTQRAFVVEARRIADAAATALDPDADPAVAIKRMRRALRRLNITTLIIDGRLAQPEVAADPEAAELLHQYLFDAELALQGIGETVQKMSRHQVPSALRETMVVGLTITRDTHLGRADALRPAAELIRGHAANTPRGTDQDEEVRALARRVGDLLDSLADSLASWLRLGWNTPTTRAKVPFQPSVVLENGRLPEAGPAARRVVSAQSGPGLRRAVPAWRAPLQAAAAGAIALPIADAVNPERYYWGIIGAMVAMLGTNTTHERLRKLAHRVVGTLAGAVIGIALLRLIGPGHIHWTLLVIVAGLSLGAACVQRRYTYMVTGLVVALVQLYGFVTPYDEMDRLLADRLIDNALGMLVATLCTVLIFPVSTRKISREAAHGYLSALEELIGRLTERWTDPEAPVRLRGAARAVEAALHQMKSVHQPLVRMPRGTRGRGADNLLGLLATATRHAGSLAAAADIDIDPAPRLRTEVEHITQVLTTSVRALGRQITTGEDGGTWVRISPAISELKAVLDSAVGPRADRLHKALCELAALDEVLASIAQDRGMTVTTSTAAPTVAVGTRPLHGTGLAGTPAGALRAADRAVDGTVTVQGSVRCPEHGSCEARITVVDSRGKRRAQVQTAGGRYTVTRLAPGAYTLVVSSPAHPPRAESLLVYQPGPDLHRDITLAPEESEG</sequence>
<feature type="compositionally biased region" description="Polar residues" evidence="7">
    <location>
        <begin position="1"/>
        <end position="22"/>
    </location>
</feature>
<dbReference type="RefSeq" id="WP_345657840.1">
    <property type="nucleotide sequence ID" value="NZ_BAABKB010000044.1"/>
</dbReference>